<gene>
    <name evidence="3" type="ORF">AMAG_10463</name>
</gene>
<proteinExistence type="predicted"/>
<dbReference type="VEuPathDB" id="FungiDB:AMAG_10463"/>
<feature type="compositionally biased region" description="Polar residues" evidence="1">
    <location>
        <begin position="24"/>
        <end position="78"/>
    </location>
</feature>
<name>A0A0L0SV09_ALLM3</name>
<keyword evidence="2" id="KW-0812">Transmembrane</keyword>
<accession>A0A0L0SV09</accession>
<evidence type="ECO:0000256" key="1">
    <source>
        <dbReference type="SAM" id="MobiDB-lite"/>
    </source>
</evidence>
<organism evidence="3 4">
    <name type="scientific">Allomyces macrogynus (strain ATCC 38327)</name>
    <name type="common">Allomyces javanicus var. macrogynus</name>
    <dbReference type="NCBI Taxonomy" id="578462"/>
    <lineage>
        <taxon>Eukaryota</taxon>
        <taxon>Fungi</taxon>
        <taxon>Fungi incertae sedis</taxon>
        <taxon>Blastocladiomycota</taxon>
        <taxon>Blastocladiomycetes</taxon>
        <taxon>Blastocladiales</taxon>
        <taxon>Blastocladiaceae</taxon>
        <taxon>Allomyces</taxon>
    </lineage>
</organism>
<evidence type="ECO:0000256" key="2">
    <source>
        <dbReference type="SAM" id="Phobius"/>
    </source>
</evidence>
<dbReference type="Proteomes" id="UP000054350">
    <property type="component" value="Unassembled WGS sequence"/>
</dbReference>
<feature type="transmembrane region" description="Helical" evidence="2">
    <location>
        <begin position="175"/>
        <end position="196"/>
    </location>
</feature>
<evidence type="ECO:0000313" key="4">
    <source>
        <dbReference type="Proteomes" id="UP000054350"/>
    </source>
</evidence>
<dbReference type="AlphaFoldDB" id="A0A0L0SV09"/>
<keyword evidence="4" id="KW-1185">Reference proteome</keyword>
<reference evidence="3 4" key="1">
    <citation type="submission" date="2009-11" db="EMBL/GenBank/DDBJ databases">
        <title>Annotation of Allomyces macrogynus ATCC 38327.</title>
        <authorList>
            <consortium name="The Broad Institute Genome Sequencing Platform"/>
            <person name="Russ C."/>
            <person name="Cuomo C."/>
            <person name="Burger G."/>
            <person name="Gray M.W."/>
            <person name="Holland P.W.H."/>
            <person name="King N."/>
            <person name="Lang F.B.F."/>
            <person name="Roger A.J."/>
            <person name="Ruiz-Trillo I."/>
            <person name="Young S.K."/>
            <person name="Zeng Q."/>
            <person name="Gargeya S."/>
            <person name="Fitzgerald M."/>
            <person name="Haas B."/>
            <person name="Abouelleil A."/>
            <person name="Alvarado L."/>
            <person name="Arachchi H.M."/>
            <person name="Berlin A."/>
            <person name="Chapman S.B."/>
            <person name="Gearin G."/>
            <person name="Goldberg J."/>
            <person name="Griggs A."/>
            <person name="Gujja S."/>
            <person name="Hansen M."/>
            <person name="Heiman D."/>
            <person name="Howarth C."/>
            <person name="Larimer J."/>
            <person name="Lui A."/>
            <person name="MacDonald P.J.P."/>
            <person name="McCowen C."/>
            <person name="Montmayeur A."/>
            <person name="Murphy C."/>
            <person name="Neiman D."/>
            <person name="Pearson M."/>
            <person name="Priest M."/>
            <person name="Roberts A."/>
            <person name="Saif S."/>
            <person name="Shea T."/>
            <person name="Sisk P."/>
            <person name="Stolte C."/>
            <person name="Sykes S."/>
            <person name="Wortman J."/>
            <person name="Nusbaum C."/>
            <person name="Birren B."/>
        </authorList>
    </citation>
    <scope>NUCLEOTIDE SEQUENCE [LARGE SCALE GENOMIC DNA]</scope>
    <source>
        <strain evidence="3 4">ATCC 38327</strain>
    </source>
</reference>
<feature type="compositionally biased region" description="Basic residues" evidence="1">
    <location>
        <begin position="88"/>
        <end position="101"/>
    </location>
</feature>
<sequence length="312" mass="33813">MEPRAYCLPRTNDNHRARYPLVSTSHLPSTDQPWPGSPTTRLTCRSRWTPSASRPPSTATRQRSTTVSSLTSRPSTRNRSCRCSPRAKTTRTKPRRSRARPRSTPSSRRPRAYRLTWPRLSRPCSSTAATTTRATTRMRRRCAAGCRVCGVAVGCAVAAGSGACGAAAAGWPAAWVAAVWALAAWVLAACLAPCTVSRGTPGSKVRLARMARIKVRLALMGRTFRTAVRMRCLLVLALHGSAPIIACRASGSTRASRSTARLRSPWTFARFDRLAGRVPPAAKGQCTRRDKCPGQAPSSEGGAVVPFFELVW</sequence>
<evidence type="ECO:0000313" key="3">
    <source>
        <dbReference type="EMBL" id="KNE66225.1"/>
    </source>
</evidence>
<feature type="region of interest" description="Disordered" evidence="1">
    <location>
        <begin position="24"/>
        <end position="112"/>
    </location>
</feature>
<protein>
    <submittedName>
        <fullName evidence="3">Uncharacterized protein</fullName>
    </submittedName>
</protein>
<keyword evidence="2" id="KW-1133">Transmembrane helix</keyword>
<reference evidence="4" key="2">
    <citation type="submission" date="2009-11" db="EMBL/GenBank/DDBJ databases">
        <title>The Genome Sequence of Allomyces macrogynus strain ATCC 38327.</title>
        <authorList>
            <consortium name="The Broad Institute Genome Sequencing Platform"/>
            <person name="Russ C."/>
            <person name="Cuomo C."/>
            <person name="Shea T."/>
            <person name="Young S.K."/>
            <person name="Zeng Q."/>
            <person name="Koehrsen M."/>
            <person name="Haas B."/>
            <person name="Borodovsky M."/>
            <person name="Guigo R."/>
            <person name="Alvarado L."/>
            <person name="Berlin A."/>
            <person name="Borenstein D."/>
            <person name="Chen Z."/>
            <person name="Engels R."/>
            <person name="Freedman E."/>
            <person name="Gellesch M."/>
            <person name="Goldberg J."/>
            <person name="Griggs A."/>
            <person name="Gujja S."/>
            <person name="Heiman D."/>
            <person name="Hepburn T."/>
            <person name="Howarth C."/>
            <person name="Jen D."/>
            <person name="Larson L."/>
            <person name="Lewis B."/>
            <person name="Mehta T."/>
            <person name="Park D."/>
            <person name="Pearson M."/>
            <person name="Roberts A."/>
            <person name="Saif S."/>
            <person name="Shenoy N."/>
            <person name="Sisk P."/>
            <person name="Stolte C."/>
            <person name="Sykes S."/>
            <person name="Walk T."/>
            <person name="White J."/>
            <person name="Yandava C."/>
            <person name="Burger G."/>
            <person name="Gray M.W."/>
            <person name="Holland P.W.H."/>
            <person name="King N."/>
            <person name="Lang F.B.F."/>
            <person name="Roger A.J."/>
            <person name="Ruiz-Trillo I."/>
            <person name="Lander E."/>
            <person name="Nusbaum C."/>
        </authorList>
    </citation>
    <scope>NUCLEOTIDE SEQUENCE [LARGE SCALE GENOMIC DNA]</scope>
    <source>
        <strain evidence="4">ATCC 38327</strain>
    </source>
</reference>
<dbReference type="EMBL" id="GG745349">
    <property type="protein sequence ID" value="KNE66225.1"/>
    <property type="molecule type" value="Genomic_DNA"/>
</dbReference>
<keyword evidence="2" id="KW-0472">Membrane</keyword>
<feature type="transmembrane region" description="Helical" evidence="2">
    <location>
        <begin position="148"/>
        <end position="169"/>
    </location>
</feature>